<accession>A0A380JLU3</accession>
<dbReference type="Proteomes" id="UP000255213">
    <property type="component" value="Unassembled WGS sequence"/>
</dbReference>
<dbReference type="RefSeq" id="WP_172459333.1">
    <property type="nucleotide sequence ID" value="NZ_UHEN01000004.1"/>
</dbReference>
<dbReference type="AlphaFoldDB" id="A0A380JLU3"/>
<dbReference type="EMBL" id="UHEN01000004">
    <property type="protein sequence ID" value="SUN41238.1"/>
    <property type="molecule type" value="Genomic_DNA"/>
</dbReference>
<protein>
    <submittedName>
        <fullName evidence="1">Uncharacterized protein</fullName>
    </submittedName>
</protein>
<sequence>MTQDELIEMMNSDVAIGIKEWIQLRDHYLQCTHEFLKWVIDYLISQNTSNS</sequence>
<evidence type="ECO:0000313" key="1">
    <source>
        <dbReference type="EMBL" id="SUN41238.1"/>
    </source>
</evidence>
<organism evidence="1 2">
    <name type="scientific">Streptococcus acidominimus</name>
    <dbReference type="NCBI Taxonomy" id="1326"/>
    <lineage>
        <taxon>Bacteria</taxon>
        <taxon>Bacillati</taxon>
        <taxon>Bacillota</taxon>
        <taxon>Bacilli</taxon>
        <taxon>Lactobacillales</taxon>
        <taxon>Streptococcaceae</taxon>
        <taxon>Streptococcus</taxon>
    </lineage>
</organism>
<reference evidence="1 2" key="1">
    <citation type="submission" date="2018-06" db="EMBL/GenBank/DDBJ databases">
        <authorList>
            <consortium name="Pathogen Informatics"/>
            <person name="Doyle S."/>
        </authorList>
    </citation>
    <scope>NUCLEOTIDE SEQUENCE [LARGE SCALE GENOMIC DNA]</scope>
    <source>
        <strain evidence="1 2">NCTC12957</strain>
    </source>
</reference>
<evidence type="ECO:0000313" key="2">
    <source>
        <dbReference type="Proteomes" id="UP000255213"/>
    </source>
</evidence>
<gene>
    <name evidence="1" type="ORF">NCTC12957_02298</name>
</gene>
<name>A0A380JLU3_STRAI</name>
<proteinExistence type="predicted"/>